<dbReference type="GO" id="GO:0003677">
    <property type="term" value="F:DNA binding"/>
    <property type="evidence" value="ECO:0007669"/>
    <property type="project" value="UniProtKB-KW"/>
</dbReference>
<dbReference type="PANTHER" id="PTHR36206:SF16">
    <property type="entry name" value="TRANSCRIPTION FACTOR DOMAIN-CONTAINING PROTEIN-RELATED"/>
    <property type="match status" value="1"/>
</dbReference>
<keyword evidence="1" id="KW-0479">Metal-binding</keyword>
<dbReference type="GO" id="GO:0000981">
    <property type="term" value="F:DNA-binding transcription factor activity, RNA polymerase II-specific"/>
    <property type="evidence" value="ECO:0007669"/>
    <property type="project" value="InterPro"/>
</dbReference>
<evidence type="ECO:0000256" key="5">
    <source>
        <dbReference type="ARBA" id="ARBA00023163"/>
    </source>
</evidence>
<keyword evidence="6" id="KW-0539">Nucleus</keyword>
<evidence type="ECO:0000256" key="4">
    <source>
        <dbReference type="ARBA" id="ARBA00023125"/>
    </source>
</evidence>
<dbReference type="CDD" id="cd00067">
    <property type="entry name" value="GAL4"/>
    <property type="match status" value="1"/>
</dbReference>
<evidence type="ECO:0000256" key="3">
    <source>
        <dbReference type="ARBA" id="ARBA00023015"/>
    </source>
</evidence>
<evidence type="ECO:0008006" key="9">
    <source>
        <dbReference type="Google" id="ProtNLM"/>
    </source>
</evidence>
<proteinExistence type="predicted"/>
<accession>A0A084B548</accession>
<evidence type="ECO:0000256" key="1">
    <source>
        <dbReference type="ARBA" id="ARBA00022723"/>
    </source>
</evidence>
<dbReference type="InterPro" id="IPR001138">
    <property type="entry name" value="Zn2Cys6_DnaBD"/>
</dbReference>
<dbReference type="GO" id="GO:0008270">
    <property type="term" value="F:zinc ion binding"/>
    <property type="evidence" value="ECO:0007669"/>
    <property type="project" value="InterPro"/>
</dbReference>
<dbReference type="EMBL" id="KL648024">
    <property type="protein sequence ID" value="KEY72677.1"/>
    <property type="molecule type" value="Genomic_DNA"/>
</dbReference>
<dbReference type="OrthoDB" id="2593732at2759"/>
<evidence type="ECO:0000313" key="8">
    <source>
        <dbReference type="Proteomes" id="UP000028045"/>
    </source>
</evidence>
<evidence type="ECO:0000313" key="7">
    <source>
        <dbReference type="EMBL" id="KEY72677.1"/>
    </source>
</evidence>
<evidence type="ECO:0000256" key="2">
    <source>
        <dbReference type="ARBA" id="ARBA00022833"/>
    </source>
</evidence>
<evidence type="ECO:0000256" key="6">
    <source>
        <dbReference type="ARBA" id="ARBA00023242"/>
    </source>
</evidence>
<reference evidence="7 8" key="1">
    <citation type="journal article" date="2014" name="BMC Genomics">
        <title>Comparative genome sequencing reveals chemotype-specific gene clusters in the toxigenic black mold Stachybotrys.</title>
        <authorList>
            <person name="Semeiks J."/>
            <person name="Borek D."/>
            <person name="Otwinowski Z."/>
            <person name="Grishin N.V."/>
        </authorList>
    </citation>
    <scope>NUCLEOTIDE SEQUENCE [LARGE SCALE GENOMIC DNA]</scope>
    <source>
        <strain evidence="8">CBS 109288 / IBT 7711</strain>
    </source>
</reference>
<keyword evidence="8" id="KW-1185">Reference proteome</keyword>
<name>A0A084B548_STACB</name>
<keyword evidence="3" id="KW-0805">Transcription regulation</keyword>
<gene>
    <name evidence="7" type="ORF">S7711_10223</name>
</gene>
<feature type="non-terminal residue" evidence="7">
    <location>
        <position position="1"/>
    </location>
</feature>
<dbReference type="InterPro" id="IPR052360">
    <property type="entry name" value="Transcr_Regulatory_Proteins"/>
</dbReference>
<dbReference type="Proteomes" id="UP000028045">
    <property type="component" value="Unassembled WGS sequence"/>
</dbReference>
<keyword evidence="5" id="KW-0804">Transcription</keyword>
<protein>
    <recommendedName>
        <fullName evidence="9">Zn(2)-C6 fungal-type domain-containing protein</fullName>
    </recommendedName>
</protein>
<sequence length="500" mass="56335">VRCDEHKPACKRCITTGRKCDGYGTLPSHPLPRGSGLALDIIRDPPLHPTGRPTKESRSYRFFLEVMAPSLAGAMHNRFWLDEIPRLCHQDLAVWHAIVSLSSAHESYVSGVAPGRDPFQSGYNLLREFDTESTLDNSDRPLNTSPRDLPSASAIPISLSTLRSILIGFEMRNNKLNSTRISQLPTLLSRDDSISRWTSYAAPHSPSASGNYVTVASLGEAMTTAEVLFYHLALSSQQYANEMKRFYAAGKNILESSRSQISHNVSQRAHRLCFKEIQKAIEIFNAEFGLRRWPRAKAAEQAQLRRAFLPLRLMHATNRFMLREDPDTPDEVKRSQTLPALCVQIVDLAEEMMSLERTYGCKRSGDSIPNSTVMNPLYTVARSGFGAETRQRAMKLLRCPRVEGLWDSAMAASLANAVMLREKTASQEYWKREEMKGICIDDYTPRGWKAEAAGQDSIHPLARLCNSTMSFGKGRRASIGLRTWWEWLEDLPGQEVMIQW</sequence>
<keyword evidence="4" id="KW-0238">DNA-binding</keyword>
<keyword evidence="2" id="KW-0862">Zinc</keyword>
<dbReference type="AlphaFoldDB" id="A0A084B548"/>
<dbReference type="PANTHER" id="PTHR36206">
    <property type="entry name" value="ASPERCRYPTIN BIOSYNTHESIS CLUSTER-SPECIFIC TRANSCRIPTION REGULATOR ATNN-RELATED"/>
    <property type="match status" value="1"/>
</dbReference>
<dbReference type="HOGENOM" id="CLU_011409_2_2_1"/>
<organism evidence="7 8">
    <name type="scientific">Stachybotrys chartarum (strain CBS 109288 / IBT 7711)</name>
    <name type="common">Toxic black mold</name>
    <name type="synonym">Stilbospora chartarum</name>
    <dbReference type="NCBI Taxonomy" id="1280523"/>
    <lineage>
        <taxon>Eukaryota</taxon>
        <taxon>Fungi</taxon>
        <taxon>Dikarya</taxon>
        <taxon>Ascomycota</taxon>
        <taxon>Pezizomycotina</taxon>
        <taxon>Sordariomycetes</taxon>
        <taxon>Hypocreomycetidae</taxon>
        <taxon>Hypocreales</taxon>
        <taxon>Stachybotryaceae</taxon>
        <taxon>Stachybotrys</taxon>
    </lineage>
</organism>